<comment type="subcellular location">
    <subcellularLocation>
        <location evidence="1">Nucleus</location>
    </subcellularLocation>
</comment>
<dbReference type="Proteomes" id="UP000653305">
    <property type="component" value="Unassembled WGS sequence"/>
</dbReference>
<dbReference type="OrthoDB" id="118550at2759"/>
<reference evidence="9" key="1">
    <citation type="submission" date="2020-07" db="EMBL/GenBank/DDBJ databases">
        <title>Ethylene signaling mediates host invasion by parasitic plants.</title>
        <authorList>
            <person name="Yoshida S."/>
        </authorList>
    </citation>
    <scope>NUCLEOTIDE SEQUENCE</scope>
    <source>
        <strain evidence="9">Okayama</strain>
    </source>
</reference>
<proteinExistence type="predicted"/>
<feature type="domain" description="Myb-like" evidence="6">
    <location>
        <begin position="51"/>
        <end position="92"/>
    </location>
</feature>
<gene>
    <name evidence="9" type="ORF">PHJA_002471400</name>
</gene>
<dbReference type="PANTHER" id="PTHR44042">
    <property type="entry name" value="DUPLICATED HOMEODOMAIN-LIKE SUPERFAMILY PROTEIN-RELATED"/>
    <property type="match status" value="1"/>
</dbReference>
<feature type="domain" description="HTH myb-type" evidence="8">
    <location>
        <begin position="46"/>
        <end position="92"/>
    </location>
</feature>
<evidence type="ECO:0000259" key="7">
    <source>
        <dbReference type="PROSITE" id="PS51293"/>
    </source>
</evidence>
<dbReference type="SUPFAM" id="SSF46689">
    <property type="entry name" value="Homeodomain-like"/>
    <property type="match status" value="1"/>
</dbReference>
<dbReference type="PROSITE" id="PS51293">
    <property type="entry name" value="SANT"/>
    <property type="match status" value="1"/>
</dbReference>
<accession>A0A830D7Z6</accession>
<dbReference type="NCBIfam" id="TIGR01557">
    <property type="entry name" value="myb_SHAQKYF"/>
    <property type="match status" value="1"/>
</dbReference>
<evidence type="ECO:0000256" key="4">
    <source>
        <dbReference type="ARBA" id="ARBA00023242"/>
    </source>
</evidence>
<evidence type="ECO:0000256" key="1">
    <source>
        <dbReference type="ARBA" id="ARBA00004123"/>
    </source>
</evidence>
<dbReference type="Pfam" id="PF00249">
    <property type="entry name" value="Myb_DNA-binding"/>
    <property type="match status" value="1"/>
</dbReference>
<dbReference type="InterPro" id="IPR009057">
    <property type="entry name" value="Homeodomain-like_sf"/>
</dbReference>
<organism evidence="9 10">
    <name type="scientific">Phtheirospermum japonicum</name>
    <dbReference type="NCBI Taxonomy" id="374723"/>
    <lineage>
        <taxon>Eukaryota</taxon>
        <taxon>Viridiplantae</taxon>
        <taxon>Streptophyta</taxon>
        <taxon>Embryophyta</taxon>
        <taxon>Tracheophyta</taxon>
        <taxon>Spermatophyta</taxon>
        <taxon>Magnoliopsida</taxon>
        <taxon>eudicotyledons</taxon>
        <taxon>Gunneridae</taxon>
        <taxon>Pentapetalae</taxon>
        <taxon>asterids</taxon>
        <taxon>lamiids</taxon>
        <taxon>Lamiales</taxon>
        <taxon>Orobanchaceae</taxon>
        <taxon>Orobanchaceae incertae sedis</taxon>
        <taxon>Phtheirospermum</taxon>
    </lineage>
</organism>
<dbReference type="CDD" id="cd00167">
    <property type="entry name" value="SANT"/>
    <property type="match status" value="1"/>
</dbReference>
<keyword evidence="3" id="KW-0804">Transcription</keyword>
<evidence type="ECO:0000256" key="5">
    <source>
        <dbReference type="SAM" id="MobiDB-lite"/>
    </source>
</evidence>
<evidence type="ECO:0000259" key="8">
    <source>
        <dbReference type="PROSITE" id="PS51294"/>
    </source>
</evidence>
<keyword evidence="4" id="KW-0539">Nucleus</keyword>
<sequence length="92" mass="10110">MGENRGQAGDEIGVGGRVALRCTVGRRGGNQSGADRAAEVWGAPDDKGGRPWTEEEHELFLKGMKQYERGDWKSISRKAMHTRNPTQFASHA</sequence>
<comment type="caution">
    <text evidence="9">The sequence shown here is derived from an EMBL/GenBank/DDBJ whole genome shotgun (WGS) entry which is preliminary data.</text>
</comment>
<dbReference type="EMBL" id="BMAC01000814">
    <property type="protein sequence ID" value="GFQ03276.1"/>
    <property type="molecule type" value="Genomic_DNA"/>
</dbReference>
<dbReference type="InterPro" id="IPR017930">
    <property type="entry name" value="Myb_dom"/>
</dbReference>
<evidence type="ECO:0000313" key="9">
    <source>
        <dbReference type="EMBL" id="GFQ03276.1"/>
    </source>
</evidence>
<keyword evidence="10" id="KW-1185">Reference proteome</keyword>
<dbReference type="PROSITE" id="PS51294">
    <property type="entry name" value="HTH_MYB"/>
    <property type="match status" value="1"/>
</dbReference>
<dbReference type="PROSITE" id="PS50090">
    <property type="entry name" value="MYB_LIKE"/>
    <property type="match status" value="1"/>
</dbReference>
<dbReference type="InterPro" id="IPR001005">
    <property type="entry name" value="SANT/Myb"/>
</dbReference>
<name>A0A830D7Z6_9LAMI</name>
<protein>
    <submittedName>
        <fullName evidence="9">Transcription factor divaricata</fullName>
    </submittedName>
</protein>
<dbReference type="GO" id="GO:0005634">
    <property type="term" value="C:nucleus"/>
    <property type="evidence" value="ECO:0007669"/>
    <property type="project" value="UniProtKB-SubCell"/>
</dbReference>
<dbReference type="PANTHER" id="PTHR44042:SF67">
    <property type="entry name" value="MYB-LIKE PROTEIN I"/>
    <property type="match status" value="1"/>
</dbReference>
<keyword evidence="2" id="KW-0805">Transcription regulation</keyword>
<evidence type="ECO:0000259" key="6">
    <source>
        <dbReference type="PROSITE" id="PS50090"/>
    </source>
</evidence>
<evidence type="ECO:0000256" key="3">
    <source>
        <dbReference type="ARBA" id="ARBA00023163"/>
    </source>
</evidence>
<evidence type="ECO:0000313" key="10">
    <source>
        <dbReference type="Proteomes" id="UP000653305"/>
    </source>
</evidence>
<feature type="domain" description="SANT" evidence="7">
    <location>
        <begin position="47"/>
        <end position="92"/>
    </location>
</feature>
<dbReference type="InterPro" id="IPR017884">
    <property type="entry name" value="SANT_dom"/>
</dbReference>
<dbReference type="InterPro" id="IPR006447">
    <property type="entry name" value="Myb_dom_plants"/>
</dbReference>
<evidence type="ECO:0000256" key="2">
    <source>
        <dbReference type="ARBA" id="ARBA00023015"/>
    </source>
</evidence>
<dbReference type="AlphaFoldDB" id="A0A830D7Z6"/>
<dbReference type="GO" id="GO:0003677">
    <property type="term" value="F:DNA binding"/>
    <property type="evidence" value="ECO:0007669"/>
    <property type="project" value="InterPro"/>
</dbReference>
<dbReference type="Gene3D" id="1.10.10.60">
    <property type="entry name" value="Homeodomain-like"/>
    <property type="match status" value="1"/>
</dbReference>
<feature type="region of interest" description="Disordered" evidence="5">
    <location>
        <begin position="26"/>
        <end position="52"/>
    </location>
</feature>